<dbReference type="SUPFAM" id="SSF53335">
    <property type="entry name" value="S-adenosyl-L-methionine-dependent methyltransferases"/>
    <property type="match status" value="1"/>
</dbReference>
<dbReference type="EC" id="2.1.1.37" evidence="1"/>
<dbReference type="GO" id="GO:0044027">
    <property type="term" value="P:negative regulation of gene expression via chromosomal CpG island methylation"/>
    <property type="evidence" value="ECO:0007669"/>
    <property type="project" value="TreeGrafter"/>
</dbReference>
<name>A0A1H5XVJ1_9BACT</name>
<dbReference type="Gene3D" id="3.40.50.150">
    <property type="entry name" value="Vaccinia Virus protein VP39"/>
    <property type="match status" value="1"/>
</dbReference>
<keyword evidence="3 7" id="KW-0808">Transferase</keyword>
<dbReference type="Pfam" id="PF00145">
    <property type="entry name" value="DNA_methylase"/>
    <property type="match status" value="1"/>
</dbReference>
<dbReference type="NCBIfam" id="TIGR00675">
    <property type="entry name" value="dcm"/>
    <property type="match status" value="1"/>
</dbReference>
<sequence>MKKLKAVDFFCSGGGMSYGMQEAGIQILAGIDFDKNCQDTYEANIKDAQFILADVFELSENELEHKLSLQKNDDDLILIGCSPCQFWSIINTDKTKSVKSKNLLVEFSRFVKYFRPGYVVVENVPGVLRRNEESGLNEFIDWLKENGYGTPHFKVHNVNDYGVPQSRKRFTLIASRVSQDEIKPIEKKGPRKLVKDVLGVLNGFPMIEAGHRDETDFLHTVPNITEINKRRLKKIKKDGGNRLDFANDPELQLNCFIGKDDSFKDTFGRLWWNRPAPTITTKFSSISNGRFVHPFEDRAISIREGATLQSFPLTYKFKGTSIANIARMIGNAVPPKYATAIGEAIIQNHKWK</sequence>
<reference evidence="10" key="1">
    <citation type="submission" date="2016-10" db="EMBL/GenBank/DDBJ databases">
        <authorList>
            <person name="Varghese N."/>
            <person name="Submissions S."/>
        </authorList>
    </citation>
    <scope>NUCLEOTIDE SEQUENCE [LARGE SCALE GENOMIC DNA]</scope>
    <source>
        <strain evidence="10">DSM 17298</strain>
    </source>
</reference>
<dbReference type="Proteomes" id="UP000236736">
    <property type="component" value="Unassembled WGS sequence"/>
</dbReference>
<dbReference type="PANTHER" id="PTHR10629:SF52">
    <property type="entry name" value="DNA (CYTOSINE-5)-METHYLTRANSFERASE 1"/>
    <property type="match status" value="1"/>
</dbReference>
<keyword evidence="4 7" id="KW-0949">S-adenosyl-L-methionine</keyword>
<dbReference type="STRING" id="1120964.GCA_001313265_06557"/>
<evidence type="ECO:0000313" key="9">
    <source>
        <dbReference type="EMBL" id="SEG15545.1"/>
    </source>
</evidence>
<dbReference type="PANTHER" id="PTHR10629">
    <property type="entry name" value="CYTOSINE-SPECIFIC METHYLTRANSFERASE"/>
    <property type="match status" value="1"/>
</dbReference>
<feature type="active site" evidence="7">
    <location>
        <position position="84"/>
    </location>
</feature>
<keyword evidence="2 7" id="KW-0489">Methyltransferase</keyword>
<dbReference type="GO" id="GO:0009307">
    <property type="term" value="P:DNA restriction-modification system"/>
    <property type="evidence" value="ECO:0007669"/>
    <property type="project" value="UniProtKB-KW"/>
</dbReference>
<evidence type="ECO:0000256" key="8">
    <source>
        <dbReference type="RuleBase" id="RU000416"/>
    </source>
</evidence>
<evidence type="ECO:0000313" key="10">
    <source>
        <dbReference type="Proteomes" id="UP000236736"/>
    </source>
</evidence>
<dbReference type="GO" id="GO:0032259">
    <property type="term" value="P:methylation"/>
    <property type="evidence" value="ECO:0007669"/>
    <property type="project" value="UniProtKB-KW"/>
</dbReference>
<keyword evidence="5" id="KW-0680">Restriction system</keyword>
<dbReference type="RefSeq" id="WP_103925338.1">
    <property type="nucleotide sequence ID" value="NZ_FNVR01000015.1"/>
</dbReference>
<dbReference type="InterPro" id="IPR001525">
    <property type="entry name" value="C5_MeTfrase"/>
</dbReference>
<comment type="similarity">
    <text evidence="7 8">Belongs to the class I-like SAM-binding methyltransferase superfamily. C5-methyltransferase family.</text>
</comment>
<organism evidence="9 10">
    <name type="scientific">Algoriphagus boritolerans DSM 17298 = JCM 18970</name>
    <dbReference type="NCBI Taxonomy" id="1120964"/>
    <lineage>
        <taxon>Bacteria</taxon>
        <taxon>Pseudomonadati</taxon>
        <taxon>Bacteroidota</taxon>
        <taxon>Cytophagia</taxon>
        <taxon>Cytophagales</taxon>
        <taxon>Cyclobacteriaceae</taxon>
        <taxon>Algoriphagus</taxon>
    </lineage>
</organism>
<dbReference type="Gene3D" id="3.90.120.10">
    <property type="entry name" value="DNA Methylase, subunit A, domain 2"/>
    <property type="match status" value="1"/>
</dbReference>
<evidence type="ECO:0000256" key="1">
    <source>
        <dbReference type="ARBA" id="ARBA00011975"/>
    </source>
</evidence>
<dbReference type="AlphaFoldDB" id="A0A1H5XVJ1"/>
<dbReference type="InterPro" id="IPR050390">
    <property type="entry name" value="C5-Methyltransferase"/>
</dbReference>
<protein>
    <recommendedName>
        <fullName evidence="1">DNA (cytosine-5-)-methyltransferase</fullName>
        <ecNumber evidence="1">2.1.1.37</ecNumber>
    </recommendedName>
</protein>
<dbReference type="EMBL" id="FNVR01000015">
    <property type="protein sequence ID" value="SEG15545.1"/>
    <property type="molecule type" value="Genomic_DNA"/>
</dbReference>
<dbReference type="OrthoDB" id="32195at2"/>
<evidence type="ECO:0000256" key="3">
    <source>
        <dbReference type="ARBA" id="ARBA00022679"/>
    </source>
</evidence>
<accession>A0A1H5XVJ1</accession>
<evidence type="ECO:0000256" key="6">
    <source>
        <dbReference type="ARBA" id="ARBA00047422"/>
    </source>
</evidence>
<dbReference type="GO" id="GO:0003886">
    <property type="term" value="F:DNA (cytosine-5-)-methyltransferase activity"/>
    <property type="evidence" value="ECO:0007669"/>
    <property type="project" value="UniProtKB-EC"/>
</dbReference>
<comment type="catalytic activity">
    <reaction evidence="6">
        <text>a 2'-deoxycytidine in DNA + S-adenosyl-L-methionine = a 5-methyl-2'-deoxycytidine in DNA + S-adenosyl-L-homocysteine + H(+)</text>
        <dbReference type="Rhea" id="RHEA:13681"/>
        <dbReference type="Rhea" id="RHEA-COMP:11369"/>
        <dbReference type="Rhea" id="RHEA-COMP:11370"/>
        <dbReference type="ChEBI" id="CHEBI:15378"/>
        <dbReference type="ChEBI" id="CHEBI:57856"/>
        <dbReference type="ChEBI" id="CHEBI:59789"/>
        <dbReference type="ChEBI" id="CHEBI:85452"/>
        <dbReference type="ChEBI" id="CHEBI:85454"/>
        <dbReference type="EC" id="2.1.1.37"/>
    </reaction>
</comment>
<evidence type="ECO:0000256" key="7">
    <source>
        <dbReference type="PROSITE-ProRule" id="PRU01016"/>
    </source>
</evidence>
<evidence type="ECO:0000256" key="5">
    <source>
        <dbReference type="ARBA" id="ARBA00022747"/>
    </source>
</evidence>
<dbReference type="GO" id="GO:0003677">
    <property type="term" value="F:DNA binding"/>
    <property type="evidence" value="ECO:0007669"/>
    <property type="project" value="TreeGrafter"/>
</dbReference>
<proteinExistence type="inferred from homology"/>
<evidence type="ECO:0000256" key="2">
    <source>
        <dbReference type="ARBA" id="ARBA00022603"/>
    </source>
</evidence>
<dbReference type="InterPro" id="IPR029063">
    <property type="entry name" value="SAM-dependent_MTases_sf"/>
</dbReference>
<gene>
    <name evidence="9" type="ORF">SAMN03080598_02695</name>
</gene>
<dbReference type="PRINTS" id="PR00105">
    <property type="entry name" value="C5METTRFRASE"/>
</dbReference>
<evidence type="ECO:0000256" key="4">
    <source>
        <dbReference type="ARBA" id="ARBA00022691"/>
    </source>
</evidence>
<dbReference type="PROSITE" id="PS51679">
    <property type="entry name" value="SAM_MT_C5"/>
    <property type="match status" value="1"/>
</dbReference>
<keyword evidence="10" id="KW-1185">Reference proteome</keyword>